<evidence type="ECO:0000313" key="3">
    <source>
        <dbReference type="Proteomes" id="UP000295192"/>
    </source>
</evidence>
<dbReference type="EMBL" id="LSRL02000002">
    <property type="protein sequence ID" value="TDG53165.1"/>
    <property type="molecule type" value="Genomic_DNA"/>
</dbReference>
<organism evidence="2 3">
    <name type="scientific">Drosophila navojoa</name>
    <name type="common">Fruit fly</name>
    <dbReference type="NCBI Taxonomy" id="7232"/>
    <lineage>
        <taxon>Eukaryota</taxon>
        <taxon>Metazoa</taxon>
        <taxon>Ecdysozoa</taxon>
        <taxon>Arthropoda</taxon>
        <taxon>Hexapoda</taxon>
        <taxon>Insecta</taxon>
        <taxon>Pterygota</taxon>
        <taxon>Neoptera</taxon>
        <taxon>Endopterygota</taxon>
        <taxon>Diptera</taxon>
        <taxon>Brachycera</taxon>
        <taxon>Muscomorpha</taxon>
        <taxon>Ephydroidea</taxon>
        <taxon>Drosophilidae</taxon>
        <taxon>Drosophila</taxon>
    </lineage>
</organism>
<accession>A0A484C035</accession>
<feature type="signal peptide" evidence="1">
    <location>
        <begin position="1"/>
        <end position="17"/>
    </location>
</feature>
<name>A0A484C035_DRONA</name>
<evidence type="ECO:0000256" key="1">
    <source>
        <dbReference type="SAM" id="SignalP"/>
    </source>
</evidence>
<keyword evidence="3" id="KW-1185">Reference proteome</keyword>
<protein>
    <submittedName>
        <fullName evidence="2">Uncharacterized protein</fullName>
    </submittedName>
</protein>
<feature type="chain" id="PRO_5019755146" evidence="1">
    <location>
        <begin position="18"/>
        <end position="115"/>
    </location>
</feature>
<dbReference type="OMA" id="ITYIADV"/>
<gene>
    <name evidence="2" type="ORF">AWZ03_000708</name>
</gene>
<comment type="caution">
    <text evidence="2">The sequence shown here is derived from an EMBL/GenBank/DDBJ whole genome shotgun (WGS) entry which is preliminary data.</text>
</comment>
<sequence length="115" mass="12534">MLRLLLIVLALIACAYARPLDDALATGDGYSNPKPNGSYFDIYRTFNGISTQERGVGGKRVIGGYYSYSPEGELIKIIYIVEEVEDQPQYFAHPGTSASPPDMELCVSCCKSLCG</sequence>
<dbReference type="AlphaFoldDB" id="A0A484C035"/>
<reference evidence="2 3" key="1">
    <citation type="journal article" date="2019" name="J. Hered.">
        <title>An Improved Genome Assembly for Drosophila navojoa, the Basal Species in the mojavensis Cluster.</title>
        <authorList>
            <person name="Vanderlinde T."/>
            <person name="Dupim E.G."/>
            <person name="Nazario-Yepiz N.O."/>
            <person name="Carvalho A.B."/>
        </authorList>
    </citation>
    <scope>NUCLEOTIDE SEQUENCE [LARGE SCALE GENOMIC DNA]</scope>
    <source>
        <strain evidence="2">Navoj_Jal97</strain>
        <tissue evidence="2">Whole organism</tissue>
    </source>
</reference>
<evidence type="ECO:0000313" key="2">
    <source>
        <dbReference type="EMBL" id="TDG53165.1"/>
    </source>
</evidence>
<dbReference type="Proteomes" id="UP000295192">
    <property type="component" value="Unassembled WGS sequence"/>
</dbReference>
<dbReference type="STRING" id="7232.A0A484C035"/>
<keyword evidence="1" id="KW-0732">Signal</keyword>
<proteinExistence type="predicted"/>